<reference evidence="2 3" key="1">
    <citation type="submission" date="2019-10" db="EMBL/GenBank/DDBJ databases">
        <title>Two novel species isolated from a subtropical stream in China.</title>
        <authorList>
            <person name="Lu H."/>
        </authorList>
    </citation>
    <scope>NUCLEOTIDE SEQUENCE [LARGE SCALE GENOMIC DNA]</scope>
    <source>
        <strain evidence="2 3">FT103W</strain>
    </source>
</reference>
<evidence type="ECO:0000313" key="2">
    <source>
        <dbReference type="EMBL" id="MQA18806.1"/>
    </source>
</evidence>
<protein>
    <recommendedName>
        <fullName evidence="1">DUF7919 domain-containing protein</fullName>
    </recommendedName>
</protein>
<proteinExistence type="predicted"/>
<dbReference type="EMBL" id="WHUF01000001">
    <property type="protein sequence ID" value="MQA18806.1"/>
    <property type="molecule type" value="Genomic_DNA"/>
</dbReference>
<accession>A0A843SE99</accession>
<comment type="caution">
    <text evidence="2">The sequence shown here is derived from an EMBL/GenBank/DDBJ whole genome shotgun (WGS) entry which is preliminary data.</text>
</comment>
<dbReference type="Pfam" id="PF25535">
    <property type="entry name" value="DUF7919"/>
    <property type="match status" value="1"/>
</dbReference>
<dbReference type="AlphaFoldDB" id="A0A843SE99"/>
<gene>
    <name evidence="2" type="ORF">GEV01_04685</name>
</gene>
<dbReference type="InterPro" id="IPR057679">
    <property type="entry name" value="DUF7919"/>
</dbReference>
<organism evidence="2 3">
    <name type="scientific">Rugamonas rivuli</name>
    <dbReference type="NCBI Taxonomy" id="2743358"/>
    <lineage>
        <taxon>Bacteria</taxon>
        <taxon>Pseudomonadati</taxon>
        <taxon>Pseudomonadota</taxon>
        <taxon>Betaproteobacteria</taxon>
        <taxon>Burkholderiales</taxon>
        <taxon>Oxalobacteraceae</taxon>
        <taxon>Telluria group</taxon>
        <taxon>Rugamonas</taxon>
    </lineage>
</organism>
<evidence type="ECO:0000259" key="1">
    <source>
        <dbReference type="Pfam" id="PF25535"/>
    </source>
</evidence>
<keyword evidence="3" id="KW-1185">Reference proteome</keyword>
<feature type="domain" description="DUF7919" evidence="1">
    <location>
        <begin position="3"/>
        <end position="125"/>
    </location>
</feature>
<dbReference type="Proteomes" id="UP000444318">
    <property type="component" value="Unassembled WGS sequence"/>
</dbReference>
<evidence type="ECO:0000313" key="3">
    <source>
        <dbReference type="Proteomes" id="UP000444318"/>
    </source>
</evidence>
<sequence length="154" mass="17528">MNYFKDLTNYTHQISPYEMRDVKNVGWLNIGEKFSVGEVPSELILKLKILASGRVALKPLVEPIREMPFCEVCGSVELKGEGGKFLPNAELWIPSGNCIYASPIIIIHFIEFHNYFPPLEFISAIRSLDLNFNFDADKIYGEKLIECGWAGRNK</sequence>
<name>A0A843SE99_9BURK</name>
<dbReference type="RefSeq" id="WP_152802062.1">
    <property type="nucleotide sequence ID" value="NZ_WHUF01000001.1"/>
</dbReference>